<dbReference type="InterPro" id="IPR011641">
    <property type="entry name" value="Tyr-kin_ephrin_A/B_rcpt-like"/>
</dbReference>
<dbReference type="SUPFAM" id="SSF49313">
    <property type="entry name" value="Cadherin-like"/>
    <property type="match status" value="3"/>
</dbReference>
<gene>
    <name evidence="4" type="ORF">TrRE_jg4937</name>
</gene>
<feature type="domain" description="Cadherin" evidence="3">
    <location>
        <begin position="1466"/>
        <end position="1564"/>
    </location>
</feature>
<dbReference type="Gene3D" id="2.10.50.10">
    <property type="entry name" value="Tumor Necrosis Factor Receptor, subunit A, domain 2"/>
    <property type="match status" value="7"/>
</dbReference>
<evidence type="ECO:0000256" key="1">
    <source>
        <dbReference type="SAM" id="MobiDB-lite"/>
    </source>
</evidence>
<feature type="domain" description="Cadherin" evidence="3">
    <location>
        <begin position="1701"/>
        <end position="1812"/>
    </location>
</feature>
<feature type="domain" description="Cadherin" evidence="3">
    <location>
        <begin position="2134"/>
        <end position="2247"/>
    </location>
</feature>
<dbReference type="GO" id="GO:0016020">
    <property type="term" value="C:membrane"/>
    <property type="evidence" value="ECO:0007669"/>
    <property type="project" value="InterPro"/>
</dbReference>
<dbReference type="Gene3D" id="2.60.40.60">
    <property type="entry name" value="Cadherins"/>
    <property type="match status" value="6"/>
</dbReference>
<dbReference type="SMART" id="SM00112">
    <property type="entry name" value="CA"/>
    <property type="match status" value="6"/>
</dbReference>
<feature type="region of interest" description="Disordered" evidence="1">
    <location>
        <begin position="1933"/>
        <end position="1952"/>
    </location>
</feature>
<feature type="domain" description="Cadherin" evidence="3">
    <location>
        <begin position="1208"/>
        <end position="1303"/>
    </location>
</feature>
<dbReference type="GO" id="GO:0007156">
    <property type="term" value="P:homophilic cell adhesion via plasma membrane adhesion molecules"/>
    <property type="evidence" value="ECO:0007669"/>
    <property type="project" value="InterPro"/>
</dbReference>
<dbReference type="InterPro" id="IPR002126">
    <property type="entry name" value="Cadherin-like_dom"/>
</dbReference>
<dbReference type="OrthoDB" id="195103at2759"/>
<feature type="chain" id="PRO_5040769141" description="Cadherin domain-containing protein" evidence="2">
    <location>
        <begin position="21"/>
        <end position="2487"/>
    </location>
</feature>
<dbReference type="PANTHER" id="PTHR46967">
    <property type="entry name" value="INSULIN-LIKE GROWTH FACTOR BINDING PROTEIN,N-TERMINAL"/>
    <property type="match status" value="1"/>
</dbReference>
<evidence type="ECO:0000313" key="4">
    <source>
        <dbReference type="EMBL" id="GMI09841.1"/>
    </source>
</evidence>
<dbReference type="SMART" id="SM01411">
    <property type="entry name" value="Ephrin_rec_like"/>
    <property type="match status" value="17"/>
</dbReference>
<feature type="domain" description="Cadherin" evidence="3">
    <location>
        <begin position="1987"/>
        <end position="2110"/>
    </location>
</feature>
<comment type="caution">
    <text evidence="4">The sequence shown here is derived from an EMBL/GenBank/DDBJ whole genome shotgun (WGS) entry which is preliminary data.</text>
</comment>
<evidence type="ECO:0000256" key="2">
    <source>
        <dbReference type="SAM" id="SignalP"/>
    </source>
</evidence>
<keyword evidence="2" id="KW-0732">Signal</keyword>
<accession>A0A9W7FCY1</accession>
<dbReference type="EMBL" id="BRXZ01000341">
    <property type="protein sequence ID" value="GMI09841.1"/>
    <property type="molecule type" value="Genomic_DNA"/>
</dbReference>
<evidence type="ECO:0000259" key="3">
    <source>
        <dbReference type="PROSITE" id="PS50268"/>
    </source>
</evidence>
<dbReference type="SUPFAM" id="SSF57184">
    <property type="entry name" value="Growth factor receptor domain"/>
    <property type="match status" value="6"/>
</dbReference>
<dbReference type="CDD" id="cd11304">
    <property type="entry name" value="Cadherin_repeat"/>
    <property type="match status" value="4"/>
</dbReference>
<organism evidence="4 5">
    <name type="scientific">Triparma retinervis</name>
    <dbReference type="NCBI Taxonomy" id="2557542"/>
    <lineage>
        <taxon>Eukaryota</taxon>
        <taxon>Sar</taxon>
        <taxon>Stramenopiles</taxon>
        <taxon>Ochrophyta</taxon>
        <taxon>Bolidophyceae</taxon>
        <taxon>Parmales</taxon>
        <taxon>Triparmaceae</taxon>
        <taxon>Triparma</taxon>
    </lineage>
</organism>
<dbReference type="InterPro" id="IPR015919">
    <property type="entry name" value="Cadherin-like_sf"/>
</dbReference>
<dbReference type="Pfam" id="PF07699">
    <property type="entry name" value="Ephrin_rec_like"/>
    <property type="match status" value="4"/>
</dbReference>
<feature type="non-terminal residue" evidence="4">
    <location>
        <position position="2487"/>
    </location>
</feature>
<name>A0A9W7FCY1_9STRA</name>
<keyword evidence="5" id="KW-1185">Reference proteome</keyword>
<proteinExistence type="predicted"/>
<reference evidence="4" key="1">
    <citation type="submission" date="2022-07" db="EMBL/GenBank/DDBJ databases">
        <title>Genome analysis of Parmales, a sister group of diatoms, reveals the evolutionary specialization of diatoms from phago-mixotrophs to photoautotrophs.</title>
        <authorList>
            <person name="Ban H."/>
            <person name="Sato S."/>
            <person name="Yoshikawa S."/>
            <person name="Kazumasa Y."/>
            <person name="Nakamura Y."/>
            <person name="Ichinomiya M."/>
            <person name="Saitoh K."/>
            <person name="Sato N."/>
            <person name="Blanc-Mathieu R."/>
            <person name="Endo H."/>
            <person name="Kuwata A."/>
            <person name="Ogata H."/>
        </authorList>
    </citation>
    <scope>NUCLEOTIDE SEQUENCE</scope>
</reference>
<dbReference type="InterPro" id="IPR009030">
    <property type="entry name" value="Growth_fac_rcpt_cys_sf"/>
</dbReference>
<sequence length="2487" mass="264858">MAVVMVLTLLVSIFAPVAQGCKNRGAGDAGCGNNCVDYGTANCESYQGPEYDCNPYDCDCSWFFGCCCSTCYEKCTDTKYKQCSDCRAKPGYVSTGTDASKCAAGKYSSGGTSNGSGQSDYCDKCKEGKYNSKAQSPGNRDEEIDCEECAVGKYNGKEGSSSVNDCLSCGPGEYQGSKGQSSCSTCAAGKVSNDDKSACAPCAAGEYASFDKNSCKTCPDGKYSSPSTKTAQAASEDIDGCDSCSAGSYVAPGGTSCSVCEAGKYAEESVPRTTCDNCGKGFYLADDAVSAANHDLQSKCIGCEMGKYNEKEFSASCLVCPSGRFSNAAPTASGGLQSADACDICGIGKYSEISNTVSRPGQESCRSCPSGKYQEDVGLTANKHNSIDTCLGCDEGKFAVGEASSACAVCPPGQYQNEVAQGSCKLCDAGTYNSYAATDAARHDEVGDCIACEIGKYQTGEGKSDCTFCEAGKFHSNKGSSTASDCTSCSSGTYRVADTDSGCLNCPSGRYNSIAGATCRLEEDLALGCDNGCKQCEKGKSQGSEGQDACDICQAGKYQNAVQQMMCENCPMGKYLQDDGDSEPGDHDHPEDCLDCPGGKYAEDNGKSECVPCGAGSEPNSDRTQCVACDKGKSSDGAPTGTCINCVAGKHAESTGNTQCDDCAGGKFADEGGRETCTDCPEGTVTTSTTKCEKCIEGKYANGPFGATACVDCAKGTASNFQGAAVQCPYCAKNTFQGEVGKQVCEPCPREEFSVEGAEECTDCPGILTSDGCVECQPGEYALVGGDDGCTKCSGGFTSRGGNSQQCSMCPAGKFSATSSIYDSCKPDCSVTSAKCSEGCDVCYECPKGTYSENGFDECRSCPPGEVSLAVAGLYTSCEKCLAGKYRSADITDCRVCDAGKYAGAGASICTNCASGKISTATFDDCEDCPKGKYSGSGSSSCSACLAGKYSDQLASSNCLSCVAGKYTAAINSDSCDNCNAGKYSVGGSDICSNCAAGKSSEEGKSTCLDCGLGQMSVAGGDCEKCENGKFAARAASTSCSPCLAGYYCHERTTESSGSSKAAEHKCGMTKHDSDIACTLSKDKISIAPSGVTADGIMTIQNEEGVSKLDYEDCKHGVDLEIVAVADFSGSQCYTGSGTPCPVVDSTVCNVHLKVINKNEPPVWDTPQTSDENGKCYMKEILFKVKEANAVSRTREFMEFGSPLEDCVTDPDEADSTTFSVDENDVENPGNKMFDIKNCGGILFIREGAEDLVKYDMKFKHDYVANAPFNTYNVAVTAKDNEGEEAKLVVQVEIENENDAPTWTTEAIPTLKIKENVKLEEFGVDSPERKVVADDGTGLKDLAEDLDLDDLTFSFEDENDEDSKLFTIDSEGNLLSNAVFDREAGGYTFKLYFKVTDNNETTVPPRSPPIFIEIEDVNDPPVFNNGEDGEARTTKSYTFPETVSGELEPSRTTVIGDEIADLTSLASDQDVDECFGTEVVSLRYKLETLDGGTSDDFELETLTPSGFCTSCEPGECDARVILKADKNFKLNLFVTDAAGFAAGEWSDPLLLELSATDENEPPMFLGVSNPRIKVMETHCAELIYYVDAAEKMPSANGEPVGSVSIYDPDVNQNVNMEIVNNVPFVIGGTKDQNCVIAGKNTICTEFIFNLSGELDVESGPSEHTLQLKMTDGSKSDTKELVVEVLDCNEQPSVSFDEVTRQVFENEVGGIVSGDGIVATDPDNEGDSVGDSNYQGFVYEIVGGADDMFDVETDGTFKLKTGQSLDYEQGSFYYVEVAATDEPKDGTVFTNPSTSEPKSFNIQVLNVNEAPSFLITAAPTTVTESMDAGDTVLILGSKFADDADFPNKDSNGDVYERLTLQISEHKYLCAGMTSPPKSNANEDCCLDAEAFTVTQEVTDQNKGILMFKSDAGTNVLNGKDGCTLELKITATDEGKHGREGVDGAEGADDPPNRLTSANFLTVTMEVAGSNEPPKIEDQEFGNLDVTCLSTTPNTCINENTKDGTPIINGLVASDEDIEKSSQELRYIISQQKQTFDVFTIDRFSIDEVTGHISVTALGESNLDYESEDTYVITVAVWDVDPAEDPADPHKSLFDEAKITIKLSNVNEPPAFNAIDILQSTEYVSYRDDSYVLADGKDVVGVVSASDEDVADAGQLTYSIPSDDSFPFELVAGDVDPTGQSTARFRLKANRELNYEDRISYEGGFPDGELSNEPYVVDVTVTDTATPTPNTAVQQVKIYVKDVNERPTWEDKTYHDVEEIENIRLAKESFEFVLPESISAGVLVGNVKVKDVENNTMHYEFIEFDGDQSMVAAGQVTKYFTITPDGDIFTAGEANFAGFDYEDVFQFNAKIRVREVGTDKFYGVESEVLFKITDINDMTITSVSKGSEDVSSESDRLLSAGGGEWVTITGTNFGPLDASKVFNHLHEDPENTIQAIYTDSIGIIYIPEECQFVDDGSAVEPKRNRDNTQIKCKTVAGVGRNHIWSVSVS</sequence>
<feature type="domain" description="Cadherin" evidence="3">
    <location>
        <begin position="1597"/>
        <end position="1693"/>
    </location>
</feature>
<dbReference type="GO" id="GO:0005509">
    <property type="term" value="F:calcium ion binding"/>
    <property type="evidence" value="ECO:0007669"/>
    <property type="project" value="InterPro"/>
</dbReference>
<dbReference type="PROSITE" id="PS50268">
    <property type="entry name" value="CADHERIN_2"/>
    <property type="match status" value="8"/>
</dbReference>
<feature type="domain" description="Cadherin" evidence="3">
    <location>
        <begin position="1343"/>
        <end position="1423"/>
    </location>
</feature>
<feature type="domain" description="Cadherin" evidence="3">
    <location>
        <begin position="2264"/>
        <end position="2381"/>
    </location>
</feature>
<feature type="signal peptide" evidence="2">
    <location>
        <begin position="1"/>
        <end position="20"/>
    </location>
</feature>
<evidence type="ECO:0000313" key="5">
    <source>
        <dbReference type="Proteomes" id="UP001165082"/>
    </source>
</evidence>
<dbReference type="PANTHER" id="PTHR46967:SF2">
    <property type="entry name" value="SUSHI, VON WILLEBRAND FACTOR TYPE A, EGF AND PENTRAXIN DOMAIN-CONTAINING PROTEIN 1-LIKE"/>
    <property type="match status" value="1"/>
</dbReference>
<dbReference type="Pfam" id="PF00028">
    <property type="entry name" value="Cadherin"/>
    <property type="match status" value="1"/>
</dbReference>
<protein>
    <recommendedName>
        <fullName evidence="3">Cadherin domain-containing protein</fullName>
    </recommendedName>
</protein>
<dbReference type="Proteomes" id="UP001165082">
    <property type="component" value="Unassembled WGS sequence"/>
</dbReference>